<dbReference type="PANTHER" id="PTHR10110">
    <property type="entry name" value="SODIUM/HYDROGEN EXCHANGER"/>
    <property type="match status" value="1"/>
</dbReference>
<evidence type="ECO:0000256" key="2">
    <source>
        <dbReference type="ARBA" id="ARBA00022448"/>
    </source>
</evidence>
<keyword evidence="3" id="KW-1003">Cell membrane</keyword>
<dbReference type="Proteomes" id="UP000692954">
    <property type="component" value="Unassembled WGS sequence"/>
</dbReference>
<feature type="transmembrane region" description="Helical" evidence="10">
    <location>
        <begin position="77"/>
        <end position="97"/>
    </location>
</feature>
<gene>
    <name evidence="12" type="ORF">PSON_ATCC_30995.1.T0730091</name>
</gene>
<dbReference type="GO" id="GO:0015385">
    <property type="term" value="F:sodium:proton antiporter activity"/>
    <property type="evidence" value="ECO:0007669"/>
    <property type="project" value="InterPro"/>
</dbReference>
<dbReference type="EMBL" id="CAJJDN010000073">
    <property type="protein sequence ID" value="CAD8100145.1"/>
    <property type="molecule type" value="Genomic_DNA"/>
</dbReference>
<feature type="domain" description="Cyclic nucleotide-binding" evidence="11">
    <location>
        <begin position="757"/>
        <end position="803"/>
    </location>
</feature>
<comment type="caution">
    <text evidence="12">The sequence shown here is derived from an EMBL/GenBank/DDBJ whole genome shotgun (WGS) entry which is preliminary data.</text>
</comment>
<keyword evidence="13" id="KW-1185">Reference proteome</keyword>
<feature type="transmembrane region" description="Helical" evidence="10">
    <location>
        <begin position="6"/>
        <end position="26"/>
    </location>
</feature>
<dbReference type="InterPro" id="IPR006153">
    <property type="entry name" value="Cation/H_exchanger_TM"/>
</dbReference>
<dbReference type="OrthoDB" id="441412at2759"/>
<dbReference type="CDD" id="cd00038">
    <property type="entry name" value="CAP_ED"/>
    <property type="match status" value="1"/>
</dbReference>
<proteinExistence type="predicted"/>
<evidence type="ECO:0000256" key="5">
    <source>
        <dbReference type="ARBA" id="ARBA00022989"/>
    </source>
</evidence>
<dbReference type="GO" id="GO:0098719">
    <property type="term" value="P:sodium ion import across plasma membrane"/>
    <property type="evidence" value="ECO:0007669"/>
    <property type="project" value="TreeGrafter"/>
</dbReference>
<dbReference type="InterPro" id="IPR018422">
    <property type="entry name" value="Cation/H_exchanger_CPA1"/>
</dbReference>
<evidence type="ECO:0000313" key="12">
    <source>
        <dbReference type="EMBL" id="CAD8100145.1"/>
    </source>
</evidence>
<evidence type="ECO:0000256" key="9">
    <source>
        <dbReference type="ARBA" id="ARBA00023201"/>
    </source>
</evidence>
<keyword evidence="5 10" id="KW-1133">Transmembrane helix</keyword>
<keyword evidence="7" id="KW-0406">Ion transport</keyword>
<evidence type="ECO:0000256" key="10">
    <source>
        <dbReference type="SAM" id="Phobius"/>
    </source>
</evidence>
<feature type="transmembrane region" description="Helical" evidence="10">
    <location>
        <begin position="210"/>
        <end position="229"/>
    </location>
</feature>
<name>A0A8S1PAS1_9CILI</name>
<accession>A0A8S1PAS1</accession>
<dbReference type="AlphaFoldDB" id="A0A8S1PAS1"/>
<evidence type="ECO:0000256" key="4">
    <source>
        <dbReference type="ARBA" id="ARBA00022692"/>
    </source>
</evidence>
<feature type="transmembrane region" description="Helical" evidence="10">
    <location>
        <begin position="167"/>
        <end position="190"/>
    </location>
</feature>
<evidence type="ECO:0000256" key="3">
    <source>
        <dbReference type="ARBA" id="ARBA00022475"/>
    </source>
</evidence>
<keyword evidence="2" id="KW-0813">Transport</keyword>
<dbReference type="PANTHER" id="PTHR10110:SF86">
    <property type="entry name" value="SODIUM_HYDROGEN EXCHANGER 7"/>
    <property type="match status" value="1"/>
</dbReference>
<organism evidence="12 13">
    <name type="scientific">Paramecium sonneborni</name>
    <dbReference type="NCBI Taxonomy" id="65129"/>
    <lineage>
        <taxon>Eukaryota</taxon>
        <taxon>Sar</taxon>
        <taxon>Alveolata</taxon>
        <taxon>Ciliophora</taxon>
        <taxon>Intramacronucleata</taxon>
        <taxon>Oligohymenophorea</taxon>
        <taxon>Peniculida</taxon>
        <taxon>Parameciidae</taxon>
        <taxon>Paramecium</taxon>
    </lineage>
</organism>
<evidence type="ECO:0000313" key="13">
    <source>
        <dbReference type="Proteomes" id="UP000692954"/>
    </source>
</evidence>
<evidence type="ECO:0000256" key="6">
    <source>
        <dbReference type="ARBA" id="ARBA00023053"/>
    </source>
</evidence>
<feature type="transmembrane region" description="Helical" evidence="10">
    <location>
        <begin position="402"/>
        <end position="426"/>
    </location>
</feature>
<comment type="subcellular location">
    <subcellularLocation>
        <location evidence="1">Cell membrane</location>
        <topology evidence="1">Multi-pass membrane protein</topology>
    </subcellularLocation>
</comment>
<evidence type="ECO:0000256" key="7">
    <source>
        <dbReference type="ARBA" id="ARBA00023065"/>
    </source>
</evidence>
<dbReference type="GO" id="GO:0005886">
    <property type="term" value="C:plasma membrane"/>
    <property type="evidence" value="ECO:0007669"/>
    <property type="project" value="UniProtKB-SubCell"/>
</dbReference>
<dbReference type="GO" id="GO:0051453">
    <property type="term" value="P:regulation of intracellular pH"/>
    <property type="evidence" value="ECO:0007669"/>
    <property type="project" value="TreeGrafter"/>
</dbReference>
<keyword evidence="4 10" id="KW-0812">Transmembrane</keyword>
<feature type="transmembrane region" description="Helical" evidence="10">
    <location>
        <begin position="336"/>
        <end position="357"/>
    </location>
</feature>
<evidence type="ECO:0000256" key="8">
    <source>
        <dbReference type="ARBA" id="ARBA00023136"/>
    </source>
</evidence>
<reference evidence="12" key="1">
    <citation type="submission" date="2021-01" db="EMBL/GenBank/DDBJ databases">
        <authorList>
            <consortium name="Genoscope - CEA"/>
            <person name="William W."/>
        </authorList>
    </citation>
    <scope>NUCLEOTIDE SEQUENCE</scope>
</reference>
<dbReference type="PROSITE" id="PS50042">
    <property type="entry name" value="CNMP_BINDING_3"/>
    <property type="match status" value="1"/>
</dbReference>
<keyword evidence="8 10" id="KW-0472">Membrane</keyword>
<dbReference type="InterPro" id="IPR000595">
    <property type="entry name" value="cNMP-bd_dom"/>
</dbReference>
<feature type="transmembrane region" description="Helical" evidence="10">
    <location>
        <begin position="236"/>
        <end position="254"/>
    </location>
</feature>
<feature type="transmembrane region" description="Helical" evidence="10">
    <location>
        <begin position="38"/>
        <end position="57"/>
    </location>
</feature>
<feature type="transmembrane region" description="Helical" evidence="10">
    <location>
        <begin position="369"/>
        <end position="390"/>
    </location>
</feature>
<keyword evidence="9" id="KW-0739">Sodium transport</keyword>
<feature type="transmembrane region" description="Helical" evidence="10">
    <location>
        <begin position="104"/>
        <end position="127"/>
    </location>
</feature>
<keyword evidence="6" id="KW-0915">Sodium</keyword>
<evidence type="ECO:0000256" key="1">
    <source>
        <dbReference type="ARBA" id="ARBA00004651"/>
    </source>
</evidence>
<dbReference type="GO" id="GO:0015386">
    <property type="term" value="F:potassium:proton antiporter activity"/>
    <property type="evidence" value="ECO:0007669"/>
    <property type="project" value="TreeGrafter"/>
</dbReference>
<evidence type="ECO:0000259" key="11">
    <source>
        <dbReference type="PROSITE" id="PS50042"/>
    </source>
</evidence>
<dbReference type="Pfam" id="PF00999">
    <property type="entry name" value="Na_H_Exchanger"/>
    <property type="match status" value="1"/>
</dbReference>
<feature type="transmembrane region" description="Helical" evidence="10">
    <location>
        <begin position="133"/>
        <end position="155"/>
    </location>
</feature>
<dbReference type="SMART" id="SM00100">
    <property type="entry name" value="cNMP"/>
    <property type="match status" value="1"/>
</dbReference>
<sequence>MSEHLEVAQIAIVIFFIFIALTIGGIVSEITKKIMIPYPAAVFLVGILIGCQFNNINNHLLHRTVQAAFNIDANSNMTLFLPALVFSSAFNADIYIMKQQIMQIFVLSFPSLLISASLICLGLKLLFDYSDEYYSWGFAFVFGVVVTCTDTFQVVKLLSNAEAPKRFISLVQGESLINNCASMVLMLIAVNCARGDCDLLTVELSYGVSLLLGGAFVGVMFGLFTVWWIRRVNHNSILTINLTIVSAYVTYFVAESVDLGFTKNGLVAVISLGLFMSAFSKIRIRTEVEHPLQIFWQYIQFANETIIFIITGVTCGYKIFDQQSPYIRKQDYINTVFLYIYILLSKFISVLLLLPSINLYGQQVKMSEAILFSYSGTRGAVQLMLALLVVKEPSFSDQWSDIFLFHTTFIVILTMLINGSTISLYVKFSGLCATAQYRAKVRLNFLQEMKEQIEFKLNQMKEDYKQKTIDWKKVEFFSGLAETNLQIQQKDDKLSKKQLDEDFKHKKEKESSIVGRFQKLLKIKGLQDDYNDDDIDADDIIETRDRFLMALKQTYWDLYSQNQCGGKAYNLLIESVRWDLDTVEGRMCSWDFIYNVFYSPIYMRFLYSLNKFPIIRRFSGDLLFDWVAIGYEVISTYVRAHEEMENMIEEFPINTTLKKKLSKESKENRTNAENFIEGYFYVSFPEIIKLIQTKKSAQGCLASQGKYLLRKYELGELDFQQYQKLKLQLNHFVCNVEDIRPIWPQISIHSKLKVLPLFSEFNEDLLRQLALQSKELLFDKDECIYREGDLARYFYIITRGRVNETSSGSSNFSISKDIGQLLSCHHIVLESTLYISQAAAASLVEVIQIEIELMVSLYKQSLYMQDFVWRDSIFSLSRLYPKELQILSLVDREIIENILTFVVFKKYSAYTNVSFQAGILLQGRLTEVRQEKKVRIDEDQSEDSDNDGLTGPLLFPFINQTYSYQTETVCSFFLFDDTKKEEIMKLIQTERSSERRRTRLQTDLRISNSGVNRQSFGFSYLLRPSKVNLDINDSKH</sequence>
<protein>
    <recommendedName>
        <fullName evidence="11">Cyclic nucleotide-binding domain-containing protein</fullName>
    </recommendedName>
</protein>